<dbReference type="SUPFAM" id="SSF47384">
    <property type="entry name" value="Homodimeric domain of signal transducing histidine kinase"/>
    <property type="match status" value="1"/>
</dbReference>
<accession>A0A3A4NR60</accession>
<dbReference type="PROSITE" id="PS50109">
    <property type="entry name" value="HIS_KIN"/>
    <property type="match status" value="1"/>
</dbReference>
<dbReference type="InterPro" id="IPR000700">
    <property type="entry name" value="PAS-assoc_C"/>
</dbReference>
<evidence type="ECO:0000313" key="12">
    <source>
        <dbReference type="Proteomes" id="UP000265882"/>
    </source>
</evidence>
<dbReference type="InterPro" id="IPR036890">
    <property type="entry name" value="HATPase_C_sf"/>
</dbReference>
<dbReference type="PRINTS" id="PR00344">
    <property type="entry name" value="BCTRLSENSOR"/>
</dbReference>
<keyword evidence="6" id="KW-0175">Coiled coil</keyword>
<keyword evidence="7" id="KW-1133">Transmembrane helix</keyword>
<keyword evidence="7" id="KW-0472">Membrane</keyword>
<dbReference type="Pfam" id="PF02518">
    <property type="entry name" value="HATPase_c"/>
    <property type="match status" value="1"/>
</dbReference>
<dbReference type="Gene3D" id="1.10.287.130">
    <property type="match status" value="1"/>
</dbReference>
<evidence type="ECO:0000313" key="11">
    <source>
        <dbReference type="EMBL" id="RJP20546.1"/>
    </source>
</evidence>
<dbReference type="InterPro" id="IPR013767">
    <property type="entry name" value="PAS_fold"/>
</dbReference>
<feature type="domain" description="PAC" evidence="10">
    <location>
        <begin position="699"/>
        <end position="750"/>
    </location>
</feature>
<evidence type="ECO:0000259" key="9">
    <source>
        <dbReference type="PROSITE" id="PS50112"/>
    </source>
</evidence>
<evidence type="ECO:0000256" key="5">
    <source>
        <dbReference type="ARBA" id="ARBA00022777"/>
    </source>
</evidence>
<organism evidence="11 12">
    <name type="scientific">Abyssobacteria bacterium (strain SURF_5)</name>
    <dbReference type="NCBI Taxonomy" id="2093360"/>
    <lineage>
        <taxon>Bacteria</taxon>
        <taxon>Pseudomonadati</taxon>
        <taxon>Candidatus Hydrogenedentota</taxon>
        <taxon>Candidatus Abyssobacteria</taxon>
    </lineage>
</organism>
<dbReference type="Pfam" id="PF00512">
    <property type="entry name" value="HisKA"/>
    <property type="match status" value="1"/>
</dbReference>
<proteinExistence type="predicted"/>
<dbReference type="InterPro" id="IPR005467">
    <property type="entry name" value="His_kinase_dom"/>
</dbReference>
<dbReference type="EMBL" id="QZKU01000076">
    <property type="protein sequence ID" value="RJP20546.1"/>
    <property type="molecule type" value="Genomic_DNA"/>
</dbReference>
<feature type="coiled-coil region" evidence="6">
    <location>
        <begin position="356"/>
        <end position="386"/>
    </location>
</feature>
<feature type="domain" description="PAS" evidence="9">
    <location>
        <begin position="627"/>
        <end position="664"/>
    </location>
</feature>
<dbReference type="SUPFAM" id="SSF55874">
    <property type="entry name" value="ATPase domain of HSP90 chaperone/DNA topoisomerase II/histidine kinase"/>
    <property type="match status" value="1"/>
</dbReference>
<dbReference type="Proteomes" id="UP000265882">
    <property type="component" value="Unassembled WGS sequence"/>
</dbReference>
<gene>
    <name evidence="11" type="ORF">C4520_11310</name>
</gene>
<dbReference type="InterPro" id="IPR036097">
    <property type="entry name" value="HisK_dim/P_sf"/>
</dbReference>
<feature type="domain" description="PAS" evidence="9">
    <location>
        <begin position="376"/>
        <end position="447"/>
    </location>
</feature>
<dbReference type="SMART" id="SM00091">
    <property type="entry name" value="PAS"/>
    <property type="match status" value="4"/>
</dbReference>
<dbReference type="Gene3D" id="3.30.450.20">
    <property type="entry name" value="PAS domain"/>
    <property type="match status" value="4"/>
</dbReference>
<dbReference type="CDD" id="cd00082">
    <property type="entry name" value="HisKA"/>
    <property type="match status" value="1"/>
</dbReference>
<evidence type="ECO:0000256" key="3">
    <source>
        <dbReference type="ARBA" id="ARBA00022553"/>
    </source>
</evidence>
<dbReference type="SMART" id="SM00387">
    <property type="entry name" value="HATPase_c"/>
    <property type="match status" value="1"/>
</dbReference>
<dbReference type="InterPro" id="IPR035965">
    <property type="entry name" value="PAS-like_dom_sf"/>
</dbReference>
<dbReference type="PROSITE" id="PS50113">
    <property type="entry name" value="PAC"/>
    <property type="match status" value="3"/>
</dbReference>
<dbReference type="PANTHER" id="PTHR43304">
    <property type="entry name" value="PHYTOCHROME-LIKE PROTEIN CPH1"/>
    <property type="match status" value="1"/>
</dbReference>
<dbReference type="PANTHER" id="PTHR43304:SF1">
    <property type="entry name" value="PAC DOMAIN-CONTAINING PROTEIN"/>
    <property type="match status" value="1"/>
</dbReference>
<dbReference type="Pfam" id="PF00989">
    <property type="entry name" value="PAS"/>
    <property type="match status" value="3"/>
</dbReference>
<dbReference type="InterPro" id="IPR013655">
    <property type="entry name" value="PAS_fold_3"/>
</dbReference>
<dbReference type="AlphaFoldDB" id="A0A3A4NR60"/>
<dbReference type="InterPro" id="IPR000014">
    <property type="entry name" value="PAS"/>
</dbReference>
<sequence>MCHRGHIAMENVDAAGRLGQCTVLSFGGWHTLCISPDRDSYIHRSVRGEHEGGMQIISSQRKILFFLALFMLGSMAVIALATKETLERSQNKALERFGRDQSDLARAAAASLEDALLLRIRLLGEVIRQLPSDLPAEKLPAFLQGIFDRGEGFFSVVYLLNNDGGVRYAYPAGAPVKAPDVFARTKARGVDLGIEITETGDLLVSARLVKDTNSILIAVLNKENLRENCLEKLSSRLARDLFILSADGRIVVRQSHRQASPDTTHKHEEVISLAGIHDEGGMVRIKQEDDSDFVAYAPAHLPGSRLFLGLRTPPAMVKGYLVEGSRFIIAMAGSRLIALTGCMFLFYFFNKQRLQAKQETLQLREEQKLLSRLEESEERYKTLVENLLSPVVIFQDDRIRFTNRMFTKLTHYSSEEVTAEGFDLLCLVHEDDRALVQENVARLLDEERLELPQEIRYVKKNGEIVVGLTLSSLVHFEGRRAVETVVIDITRMKRIEQELFEMRKRLQYLLDNAPIMIFSLDHEGKFSYANKETLRITGYKLDDWLNRSFAPIIHPDDLALAVAKFEEGRRGIPRRDYKLRIVNAAGNLRVLHIVADAIWEDNQFKGSLIIASDITEQQRLQQAIKETRDHLANIIENAGDAIITVDIIGNIVSWNKTAEQMFHFVEPFAFHKPLSSLLNTNSARMTKLIDRVTQGETIRDEEIECVCERTRVDTLFTFSPIRDAPGKVIGISCFAKDITERRNLENQLERDKEFIHQLIENANALIAAADEKGKIVIFNRLFEEVSGYTKEEALGQDPLELLIPKEYRESVAQKVGKIRGNKPLLEIEIPILSKDGRMLTVTWNAAAVNLPSGHAAVVVVGQDVSEQKKMQEELIQSKKLISIGELVSGVAHELNNPLTIIMGYSQLLISERELLEKHRVMANKVLDAATRSKRIVENLLAFARKKKLQKEQININEILESTLLLREHNLAVNNITLVRSYEENLPQVFADAHQLQQVFLNLINNAFDAMFEAHRGGTLEVKTFRKNETLFIEMTDTGPGVPESIQEKIFDPFFTTKEVGKGTGLGMSLSYGIIKEHGGRIYLDKTHQPGARFIIELPFTQHAQVLEAQASYM</sequence>
<keyword evidence="4" id="KW-0808">Transferase</keyword>
<dbReference type="InterPro" id="IPR003661">
    <property type="entry name" value="HisK_dim/P_dom"/>
</dbReference>
<keyword evidence="7" id="KW-0812">Transmembrane</keyword>
<feature type="domain" description="PAS" evidence="9">
    <location>
        <begin position="502"/>
        <end position="557"/>
    </location>
</feature>
<feature type="domain" description="PAC" evidence="10">
    <location>
        <begin position="575"/>
        <end position="626"/>
    </location>
</feature>
<dbReference type="SMART" id="SM00086">
    <property type="entry name" value="PAC"/>
    <property type="match status" value="4"/>
</dbReference>
<feature type="domain" description="Histidine kinase" evidence="8">
    <location>
        <begin position="889"/>
        <end position="1101"/>
    </location>
</feature>
<dbReference type="InterPro" id="IPR003594">
    <property type="entry name" value="HATPase_dom"/>
</dbReference>
<comment type="caution">
    <text evidence="11">The sequence shown here is derived from an EMBL/GenBank/DDBJ whole genome shotgun (WGS) entry which is preliminary data.</text>
</comment>
<dbReference type="Pfam" id="PF08447">
    <property type="entry name" value="PAS_3"/>
    <property type="match status" value="1"/>
</dbReference>
<evidence type="ECO:0000256" key="1">
    <source>
        <dbReference type="ARBA" id="ARBA00000085"/>
    </source>
</evidence>
<keyword evidence="5" id="KW-0418">Kinase</keyword>
<dbReference type="GO" id="GO:0006355">
    <property type="term" value="P:regulation of DNA-templated transcription"/>
    <property type="evidence" value="ECO:0007669"/>
    <property type="project" value="InterPro"/>
</dbReference>
<feature type="domain" description="PAS" evidence="9">
    <location>
        <begin position="751"/>
        <end position="822"/>
    </location>
</feature>
<evidence type="ECO:0000256" key="2">
    <source>
        <dbReference type="ARBA" id="ARBA00012438"/>
    </source>
</evidence>
<comment type="catalytic activity">
    <reaction evidence="1">
        <text>ATP + protein L-histidine = ADP + protein N-phospho-L-histidine.</text>
        <dbReference type="EC" id="2.7.13.3"/>
    </reaction>
</comment>
<evidence type="ECO:0000256" key="4">
    <source>
        <dbReference type="ARBA" id="ARBA00022679"/>
    </source>
</evidence>
<dbReference type="SUPFAM" id="SSF55785">
    <property type="entry name" value="PYP-like sensor domain (PAS domain)"/>
    <property type="match status" value="4"/>
</dbReference>
<dbReference type="InterPro" id="IPR052162">
    <property type="entry name" value="Sensor_kinase/Photoreceptor"/>
</dbReference>
<protein>
    <recommendedName>
        <fullName evidence="2">histidine kinase</fullName>
        <ecNumber evidence="2">2.7.13.3</ecNumber>
    </recommendedName>
</protein>
<reference evidence="11 12" key="1">
    <citation type="journal article" date="2017" name="ISME J.">
        <title>Energy and carbon metabolisms in a deep terrestrial subsurface fluid microbial community.</title>
        <authorList>
            <person name="Momper L."/>
            <person name="Jungbluth S.P."/>
            <person name="Lee M.D."/>
            <person name="Amend J.P."/>
        </authorList>
    </citation>
    <scope>NUCLEOTIDE SEQUENCE [LARGE SCALE GENOMIC DNA]</scope>
    <source>
        <strain evidence="11">SURF_5</strain>
    </source>
</reference>
<dbReference type="EC" id="2.7.13.3" evidence="2"/>
<dbReference type="InterPro" id="IPR001610">
    <property type="entry name" value="PAC"/>
</dbReference>
<evidence type="ECO:0000256" key="6">
    <source>
        <dbReference type="SAM" id="Coils"/>
    </source>
</evidence>
<evidence type="ECO:0000256" key="7">
    <source>
        <dbReference type="SAM" id="Phobius"/>
    </source>
</evidence>
<keyword evidence="3" id="KW-0597">Phosphoprotein</keyword>
<dbReference type="Gene3D" id="3.30.565.10">
    <property type="entry name" value="Histidine kinase-like ATPase, C-terminal domain"/>
    <property type="match status" value="1"/>
</dbReference>
<dbReference type="PROSITE" id="PS50112">
    <property type="entry name" value="PAS"/>
    <property type="match status" value="4"/>
</dbReference>
<feature type="transmembrane region" description="Helical" evidence="7">
    <location>
        <begin position="63"/>
        <end position="82"/>
    </location>
</feature>
<dbReference type="NCBIfam" id="TIGR00229">
    <property type="entry name" value="sensory_box"/>
    <property type="match status" value="4"/>
</dbReference>
<dbReference type="GO" id="GO:0000155">
    <property type="term" value="F:phosphorelay sensor kinase activity"/>
    <property type="evidence" value="ECO:0007669"/>
    <property type="project" value="InterPro"/>
</dbReference>
<evidence type="ECO:0000259" key="8">
    <source>
        <dbReference type="PROSITE" id="PS50109"/>
    </source>
</evidence>
<dbReference type="SMART" id="SM00388">
    <property type="entry name" value="HisKA"/>
    <property type="match status" value="1"/>
</dbReference>
<dbReference type="InterPro" id="IPR004358">
    <property type="entry name" value="Sig_transdc_His_kin-like_C"/>
</dbReference>
<dbReference type="CDD" id="cd00130">
    <property type="entry name" value="PAS"/>
    <property type="match status" value="4"/>
</dbReference>
<evidence type="ECO:0000259" key="10">
    <source>
        <dbReference type="PROSITE" id="PS50113"/>
    </source>
</evidence>
<name>A0A3A4NR60_ABYX5</name>
<feature type="domain" description="PAC" evidence="10">
    <location>
        <begin position="825"/>
        <end position="876"/>
    </location>
</feature>